<keyword evidence="3" id="KW-0812">Transmembrane</keyword>
<dbReference type="PROSITE" id="PS50817">
    <property type="entry name" value="INTEIN_N_TER"/>
    <property type="match status" value="1"/>
</dbReference>
<dbReference type="CDD" id="cd00081">
    <property type="entry name" value="Hint"/>
    <property type="match status" value="1"/>
</dbReference>
<evidence type="ECO:0000313" key="6">
    <source>
        <dbReference type="EMBL" id="GFJ96138.1"/>
    </source>
</evidence>
<evidence type="ECO:0000256" key="2">
    <source>
        <dbReference type="SAM" id="MobiDB-lite"/>
    </source>
</evidence>
<dbReference type="SMART" id="SM00306">
    <property type="entry name" value="HintN"/>
    <property type="match status" value="1"/>
</dbReference>
<organism evidence="6 7">
    <name type="scientific">Phytohabitans rumicis</name>
    <dbReference type="NCBI Taxonomy" id="1076125"/>
    <lineage>
        <taxon>Bacteria</taxon>
        <taxon>Bacillati</taxon>
        <taxon>Actinomycetota</taxon>
        <taxon>Actinomycetes</taxon>
        <taxon>Micromonosporales</taxon>
        <taxon>Micromonosporaceae</taxon>
    </lineage>
</organism>
<keyword evidence="3" id="KW-0472">Membrane</keyword>
<feature type="compositionally biased region" description="Basic and acidic residues" evidence="2">
    <location>
        <begin position="256"/>
        <end position="268"/>
    </location>
</feature>
<feature type="signal peptide" evidence="4">
    <location>
        <begin position="1"/>
        <end position="29"/>
    </location>
</feature>
<dbReference type="Pfam" id="PF03752">
    <property type="entry name" value="ALF"/>
    <property type="match status" value="7"/>
</dbReference>
<feature type="transmembrane region" description="Helical" evidence="3">
    <location>
        <begin position="1043"/>
        <end position="1070"/>
    </location>
</feature>
<dbReference type="Gene3D" id="2.170.16.10">
    <property type="entry name" value="Hedgehog/Intein (Hint) domain"/>
    <property type="match status" value="1"/>
</dbReference>
<dbReference type="InterPro" id="IPR032721">
    <property type="entry name" value="Toxin-deaminase"/>
</dbReference>
<keyword evidence="3" id="KW-1133">Transmembrane helix</keyword>
<feature type="compositionally biased region" description="Low complexity" evidence="2">
    <location>
        <begin position="269"/>
        <end position="278"/>
    </location>
</feature>
<dbReference type="NCBIfam" id="TIGR01443">
    <property type="entry name" value="intein_Cterm"/>
    <property type="match status" value="1"/>
</dbReference>
<keyword evidence="7" id="KW-1185">Reference proteome</keyword>
<feature type="chain" id="PRO_5028972877" description="Hint domain-containing protein" evidence="4">
    <location>
        <begin position="30"/>
        <end position="1434"/>
    </location>
</feature>
<evidence type="ECO:0000313" key="7">
    <source>
        <dbReference type="Proteomes" id="UP000482960"/>
    </source>
</evidence>
<keyword evidence="1" id="KW-0175">Coiled coil</keyword>
<keyword evidence="4" id="KW-0732">Signal</keyword>
<evidence type="ECO:0000256" key="4">
    <source>
        <dbReference type="SAM" id="SignalP"/>
    </source>
</evidence>
<accession>A0A6V8LMP5</accession>
<reference evidence="6 7" key="1">
    <citation type="submission" date="2020-03" db="EMBL/GenBank/DDBJ databases">
        <title>Whole genome shotgun sequence of Phytohabitans rumicis NBRC 108638.</title>
        <authorList>
            <person name="Komaki H."/>
            <person name="Tamura T."/>
        </authorList>
    </citation>
    <scope>NUCLEOTIDE SEQUENCE [LARGE SCALE GENOMIC DNA]</scope>
    <source>
        <strain evidence="6 7">NBRC 108638</strain>
    </source>
</reference>
<dbReference type="InterPro" id="IPR006141">
    <property type="entry name" value="Intein_N"/>
</dbReference>
<protein>
    <recommendedName>
        <fullName evidence="5">Hint domain-containing protein</fullName>
    </recommendedName>
</protein>
<dbReference type="Proteomes" id="UP000482960">
    <property type="component" value="Unassembled WGS sequence"/>
</dbReference>
<gene>
    <name evidence="6" type="ORF">Prum_097800</name>
</gene>
<feature type="transmembrane region" description="Helical" evidence="3">
    <location>
        <begin position="1090"/>
        <end position="1111"/>
    </location>
</feature>
<sequence>MIQVMRARLAALTVLTLLVGFLYAVPARAQDEPEPVDRSMAVNLWRSGGVQVRVAAESALIGSDDQVRAFLDGGWQAAQRLDERDAVARAISEGGPAVRAAAKQALDAADAGDPDAIGRFLASGWQGASDIDARVTVNQLMAAGGPQVREVAQEALDSNDPEALRAFADSGWQAQWLTDQRLRVNQAVAIGGPQVKAAGQRALDAGTPEALEQFLEYGWAVASARDDEVATLTDLAAQAEAAGALAAAETQAAKDDGARAKEAAEGARRAAAAAAQATEDARDNAAQAGEHAKRAAFAAEQAAQAARVAVQAAAAASRAARAAANAAARTAAAAAKAGDAAARARKAAADAATDETKAAQARTAAENASAAAEKARDLAGTAAAASEAIGAGLAAIDAAKSAAHNANLAAAANDEAVAAANAAGANTSEAVAAAQRARDNAARATRAAEAAERYLRVAIASAIAARDAANRAAENAQDAAEAAIEAAEHAGEAAEAAGRATAHAEAATLAAQDAVNAATQAVAVFQAARQADDERLAVAKDQALEAARAGRTQYEAQQQIADWDAEEATKRTAETNRLLALARDPATPPAEAVAAGRRVALSLAGAQGTYTREAALAALGGSDAQILLFVHTGLPAANARDDRQTVMDLAVTDNAALSAAARTALDGTDADVRTFLRTQNYPGRFTKDRVKVNQIMAAARTAGDTVLMQRAQEALDAGTLQALRDFLDTGRFVAAAVGERVRVNQLLADPTSGPELKAAAQVALDGPPTALREFLQVGRYAAAERDHEGAAHLAIVGGLLERINQAAESAMQHALEAQAVAAQAHGDAQLAADYANQAAASAEEAAEAAERADAYADDAARSVEKAAAAVATARNAATQANASARSAVRSAAWAIASNDRAVQAAKEAYDAAKRAYDSAVAANASAEAAANAAKSAYDAYIYQQQIEIHNCFEMYADSPVADLEKYMDGTKYQWFANCAGNVLADPTEMFTRAYKHGVICDGVYAPGSQGHENCTNAVFDPMFTGNLQISLLLVAVEFAKNIFLVGAAASIVGCILVLPCGLAAGALLTIGDVGLNVFKFFNGDQSLLQTLINLGAIALETLLLAGLGKLLSVGFQALKAMYLAVQGLKVAEAGLRETGNLTLLRLGGLASCLGRHSFDPGTPVLMADGTRRRIVDVKVGEQVLATDPASGRTTRERVTRVWRNRDTALTDVRVVDRAGASTTIRTTPTHPFWATAAGAWVEASALASGSRLQSRDAEPVTVTGVRSYTGSKIMYDLTVANTHTYYVIAGRAPLLVHNTGCDQVIMEAFGIRASGSVAPGRNIAVARTEIAGGIPELLSAVSGLGRRDGFVPEIGPHNPQIFIPWQVGDHNNRMSEPEFKILNYIAHQLGPSPNVWGTIVLYSERIVCPSCEWVIRQFRERYPHIELTVLTGGG</sequence>
<name>A0A6V8LMP5_9ACTN</name>
<dbReference type="InterPro" id="IPR036844">
    <property type="entry name" value="Hint_dom_sf"/>
</dbReference>
<dbReference type="GO" id="GO:0016539">
    <property type="term" value="P:intein-mediated protein splicing"/>
    <property type="evidence" value="ECO:0007669"/>
    <property type="project" value="InterPro"/>
</dbReference>
<dbReference type="PANTHER" id="PTHR23242:SF9">
    <property type="entry name" value="TRANSCRIPTION FACTOR HOXA13"/>
    <property type="match status" value="1"/>
</dbReference>
<feature type="region of interest" description="Disordered" evidence="2">
    <location>
        <begin position="256"/>
        <end position="289"/>
    </location>
</feature>
<proteinExistence type="predicted"/>
<dbReference type="Pfam" id="PF14424">
    <property type="entry name" value="Toxin-deaminase"/>
    <property type="match status" value="1"/>
</dbReference>
<dbReference type="PROSITE" id="PS50818">
    <property type="entry name" value="INTEIN_C_TER"/>
    <property type="match status" value="1"/>
</dbReference>
<evidence type="ECO:0000256" key="3">
    <source>
        <dbReference type="SAM" id="Phobius"/>
    </source>
</evidence>
<dbReference type="InterPro" id="IPR005506">
    <property type="entry name" value="DUF312_ALF"/>
</dbReference>
<dbReference type="EMBL" id="BLPG01000002">
    <property type="protein sequence ID" value="GFJ96138.1"/>
    <property type="molecule type" value="Genomic_DNA"/>
</dbReference>
<dbReference type="SUPFAM" id="SSF51294">
    <property type="entry name" value="Hedgehog/intein (Hint) domain"/>
    <property type="match status" value="1"/>
</dbReference>
<feature type="coiled-coil region" evidence="1">
    <location>
        <begin position="434"/>
        <end position="490"/>
    </location>
</feature>
<dbReference type="PANTHER" id="PTHR23242">
    <property type="entry name" value="TRANSCRIPTION FACTOR HOXA13"/>
    <property type="match status" value="1"/>
</dbReference>
<dbReference type="InterPro" id="IPR003587">
    <property type="entry name" value="Hint_dom_N"/>
</dbReference>
<evidence type="ECO:0000256" key="1">
    <source>
        <dbReference type="SAM" id="Coils"/>
    </source>
</evidence>
<dbReference type="InterPro" id="IPR030934">
    <property type="entry name" value="Intein_C"/>
</dbReference>
<comment type="caution">
    <text evidence="6">The sequence shown here is derived from an EMBL/GenBank/DDBJ whole genome shotgun (WGS) entry which is preliminary data.</text>
</comment>
<feature type="domain" description="Hint" evidence="5">
    <location>
        <begin position="1155"/>
        <end position="1256"/>
    </location>
</feature>
<dbReference type="Pfam" id="PF07591">
    <property type="entry name" value="PT-HINT"/>
    <property type="match status" value="1"/>
</dbReference>
<reference evidence="6 7" key="2">
    <citation type="submission" date="2020-03" db="EMBL/GenBank/DDBJ databases">
        <authorList>
            <person name="Ichikawa N."/>
            <person name="Kimura A."/>
            <person name="Kitahashi Y."/>
            <person name="Uohara A."/>
        </authorList>
    </citation>
    <scope>NUCLEOTIDE SEQUENCE [LARGE SCALE GENOMIC DNA]</scope>
    <source>
        <strain evidence="6 7">NBRC 108638</strain>
    </source>
</reference>
<evidence type="ECO:0000259" key="5">
    <source>
        <dbReference type="SMART" id="SM00306"/>
    </source>
</evidence>